<dbReference type="Gene3D" id="3.10.450.50">
    <property type="match status" value="1"/>
</dbReference>
<keyword evidence="2" id="KW-1185">Reference proteome</keyword>
<gene>
    <name evidence="1" type="ORF">CF651_20050</name>
</gene>
<dbReference type="Proteomes" id="UP000215509">
    <property type="component" value="Unassembled WGS sequence"/>
</dbReference>
<dbReference type="PANTHER" id="PTHR33747">
    <property type="entry name" value="UPF0225 PROTEIN SCO1677"/>
    <property type="match status" value="1"/>
</dbReference>
<dbReference type="Pfam" id="PF02810">
    <property type="entry name" value="SEC-C"/>
    <property type="match status" value="1"/>
</dbReference>
<name>A0A229UMM1_9BACL</name>
<sequence length="362" mass="41959">MLGTYLTGLTKQGLNQVRMHYGIQGVSSLKKQELVDVLVQQIPDKLANILYVMDDTRYNIAKRAAERGRVDKLSLEYHRLNYFQELALLIPSDEDGKADLVMPEEIQQAMKRIDRSELQQVVARNTEWVKLTLGMLYYYGTLSLSELQSRIEDYTGTNLDSKEYEAVILQAALYYDDIQLSPKRARYQFVEDWEQLEKEQQRRTDLSYYPFTKEELLQAGEVDFVDRTPIYRNFVKLIRNNYSISEEEADFIVEECVISIRNGKNTSELFKELQSKIELDEVELIKAVMEQSIMLHNHTRQWTLKGYTPNQLSASRSNRYAQNAESKVVSIHSAKKIGRNDPCPCGSGKKYKKCCISKEQLG</sequence>
<comment type="caution">
    <text evidence="1">The sequence shown here is derived from an EMBL/GenBank/DDBJ whole genome shotgun (WGS) entry which is preliminary data.</text>
</comment>
<dbReference type="SUPFAM" id="SSF103642">
    <property type="entry name" value="Sec-C motif"/>
    <property type="match status" value="1"/>
</dbReference>
<dbReference type="OrthoDB" id="9814022at2"/>
<evidence type="ECO:0000313" key="2">
    <source>
        <dbReference type="Proteomes" id="UP000215509"/>
    </source>
</evidence>
<dbReference type="AlphaFoldDB" id="A0A229UMM1"/>
<dbReference type="EMBL" id="NMQW01000029">
    <property type="protein sequence ID" value="OXM84535.1"/>
    <property type="molecule type" value="Genomic_DNA"/>
</dbReference>
<accession>A0A229UMM1</accession>
<dbReference type="PANTHER" id="PTHR33747:SF1">
    <property type="entry name" value="ADENYLATE CYCLASE-ASSOCIATED CAP C-TERMINAL DOMAIN-CONTAINING PROTEIN"/>
    <property type="match status" value="1"/>
</dbReference>
<protein>
    <recommendedName>
        <fullName evidence="3">Zinc chelation protein SecC</fullName>
    </recommendedName>
</protein>
<dbReference type="InterPro" id="IPR004027">
    <property type="entry name" value="SEC_C_motif"/>
</dbReference>
<organism evidence="1 2">
    <name type="scientific">Paenibacillus rigui</name>
    <dbReference type="NCBI Taxonomy" id="554312"/>
    <lineage>
        <taxon>Bacteria</taxon>
        <taxon>Bacillati</taxon>
        <taxon>Bacillota</taxon>
        <taxon>Bacilli</taxon>
        <taxon>Bacillales</taxon>
        <taxon>Paenibacillaceae</taxon>
        <taxon>Paenibacillus</taxon>
    </lineage>
</organism>
<proteinExistence type="predicted"/>
<evidence type="ECO:0008006" key="3">
    <source>
        <dbReference type="Google" id="ProtNLM"/>
    </source>
</evidence>
<reference evidence="1 2" key="1">
    <citation type="submission" date="2017-07" db="EMBL/GenBank/DDBJ databases">
        <title>Genome sequencing and assembly of Paenibacillus rigui.</title>
        <authorList>
            <person name="Mayilraj S."/>
        </authorList>
    </citation>
    <scope>NUCLEOTIDE SEQUENCE [LARGE SCALE GENOMIC DNA]</scope>
    <source>
        <strain evidence="1 2">JCM 16352</strain>
    </source>
</reference>
<dbReference type="RefSeq" id="WP_094016655.1">
    <property type="nucleotide sequence ID" value="NZ_NMQW01000029.1"/>
</dbReference>
<evidence type="ECO:0000313" key="1">
    <source>
        <dbReference type="EMBL" id="OXM84535.1"/>
    </source>
</evidence>